<accession>A0A0R0D1B7</accession>
<dbReference type="AlphaFoldDB" id="A0A0R0D1B7"/>
<dbReference type="Proteomes" id="UP000050956">
    <property type="component" value="Unassembled WGS sequence"/>
</dbReference>
<dbReference type="EMBL" id="LDJM01000027">
    <property type="protein sequence ID" value="KRG75801.1"/>
    <property type="molecule type" value="Genomic_DNA"/>
</dbReference>
<evidence type="ECO:0000313" key="1">
    <source>
        <dbReference type="EMBL" id="KRG75801.1"/>
    </source>
</evidence>
<evidence type="ECO:0000313" key="2">
    <source>
        <dbReference type="Proteomes" id="UP000050956"/>
    </source>
</evidence>
<reference evidence="1 2" key="1">
    <citation type="submission" date="2015-05" db="EMBL/GenBank/DDBJ databases">
        <title>Genome sequencing and analysis of members of genus Stenotrophomonas.</title>
        <authorList>
            <person name="Patil P.P."/>
            <person name="Midha S."/>
            <person name="Patil P.B."/>
        </authorList>
    </citation>
    <scope>NUCLEOTIDE SEQUENCE [LARGE SCALE GENOMIC DNA]</scope>
    <source>
        <strain evidence="1 2">DSM 24757</strain>
    </source>
</reference>
<gene>
    <name evidence="1" type="ORF">ABB30_11210</name>
</gene>
<dbReference type="PATRIC" id="fig|336566.3.peg.1663"/>
<name>A0A0R0D1B7_9GAMM</name>
<protein>
    <submittedName>
        <fullName evidence="1">Uncharacterized protein</fullName>
    </submittedName>
</protein>
<comment type="caution">
    <text evidence="1">The sequence shown here is derived from an EMBL/GenBank/DDBJ whole genome shotgun (WGS) entry which is preliminary data.</text>
</comment>
<sequence length="292" mass="31455">MSPSSAPASLPSPDQIASYQASKQRLLPLLAAGSTRERLAALMLQDGLPDDARNAQLVALLLAGDAAEPALASQALAACARWPDCPREQVLVATAALARDDAYLQLLRLRLSAPDAQEAAWVAAVQAPYYVDAFESQLEVLMAVTAPLATSPANDLLRTVEAFAIISAMGMSDVDTIRQRCPATTRVTERVRQCRQLLLRMADSPTHASAGVGMALLLRQALSPAEAALWRQQLRQLYWQAALAAPRQDAEPGYAQQVARLGERGAITWLLRQRGLPLSPPPHWQPGQPTGY</sequence>
<organism evidence="1 2">
    <name type="scientific">Stenotrophomonas ginsengisoli</name>
    <dbReference type="NCBI Taxonomy" id="336566"/>
    <lineage>
        <taxon>Bacteria</taxon>
        <taxon>Pseudomonadati</taxon>
        <taxon>Pseudomonadota</taxon>
        <taxon>Gammaproteobacteria</taxon>
        <taxon>Lysobacterales</taxon>
        <taxon>Lysobacteraceae</taxon>
        <taxon>Stenotrophomonas</taxon>
    </lineage>
</organism>
<keyword evidence="2" id="KW-1185">Reference proteome</keyword>
<proteinExistence type="predicted"/>